<evidence type="ECO:0000259" key="1">
    <source>
        <dbReference type="SMART" id="SM00474"/>
    </source>
</evidence>
<dbReference type="Pfam" id="PF01612">
    <property type="entry name" value="DNA_pol_A_exo1"/>
    <property type="match status" value="1"/>
</dbReference>
<organism evidence="2 3">
    <name type="scientific">Nitrincola nitratireducens</name>
    <dbReference type="NCBI Taxonomy" id="1229521"/>
    <lineage>
        <taxon>Bacteria</taxon>
        <taxon>Pseudomonadati</taxon>
        <taxon>Pseudomonadota</taxon>
        <taxon>Gammaproteobacteria</taxon>
        <taxon>Oceanospirillales</taxon>
        <taxon>Oceanospirillaceae</taxon>
        <taxon>Nitrincola</taxon>
    </lineage>
</organism>
<dbReference type="Gene3D" id="3.30.420.10">
    <property type="entry name" value="Ribonuclease H-like superfamily/Ribonuclease H"/>
    <property type="match status" value="1"/>
</dbReference>
<evidence type="ECO:0000313" key="2">
    <source>
        <dbReference type="EMBL" id="EXJ11277.1"/>
    </source>
</evidence>
<reference evidence="2 3" key="2">
    <citation type="journal article" date="2015" name="Syst. Appl. Microbiol.">
        <title>Nitrincola nitratireducens sp. nov. isolated from a haloalkaline crater lake.</title>
        <authorList>
            <person name="Singh A."/>
            <person name="Vaidya B."/>
            <person name="Tanuku N.R."/>
            <person name="Pinnaka A.K."/>
        </authorList>
    </citation>
    <scope>NUCLEOTIDE SEQUENCE [LARGE SCALE GENOMIC DNA]</scope>
    <source>
        <strain evidence="2 3">AK23</strain>
    </source>
</reference>
<reference evidence="3" key="1">
    <citation type="submission" date="2012-11" db="EMBL/GenBank/DDBJ databases">
        <authorList>
            <person name="Singh A."/>
            <person name="Pinnaka A.K."/>
            <person name="Vaidya B."/>
        </authorList>
    </citation>
    <scope>NUCLEOTIDE SEQUENCE [LARGE SCALE GENOMIC DNA]</scope>
    <source>
        <strain evidence="3">AK23</strain>
    </source>
</reference>
<dbReference type="PANTHER" id="PTHR47765">
    <property type="entry name" value="3'-5' EXONUCLEASE DOMAIN-CONTAINING PROTEIN"/>
    <property type="match status" value="1"/>
</dbReference>
<comment type="caution">
    <text evidence="2">The sequence shown here is derived from an EMBL/GenBank/DDBJ whole genome shotgun (WGS) entry which is preliminary data.</text>
</comment>
<dbReference type="Proteomes" id="UP000019464">
    <property type="component" value="Unassembled WGS sequence"/>
</dbReference>
<dbReference type="PANTHER" id="PTHR47765:SF2">
    <property type="entry name" value="EXONUCLEASE MUT-7 HOMOLOG"/>
    <property type="match status" value="1"/>
</dbReference>
<dbReference type="GO" id="GO:0006139">
    <property type="term" value="P:nucleobase-containing compound metabolic process"/>
    <property type="evidence" value="ECO:0007669"/>
    <property type="project" value="InterPro"/>
</dbReference>
<dbReference type="PATRIC" id="fig|1229521.3.peg.1759"/>
<dbReference type="RefSeq" id="WP_036510017.1">
    <property type="nucleotide sequence ID" value="NZ_AONB01000007.1"/>
</dbReference>
<sequence length="197" mass="22334">MERPTKEQIRDLPIYDGLGQDNIIVVANKIDAERAVAELKKHACVGFDTESKPCFKKGEVSDGPHLIQLATETTAYLFPTKFHENITVLEGVLSDPEIKKVGFGLKEDKKLLFRKYGITLINSEELSSKVMRYVNVKQHVGARVAVAMLFNQRLTKSAQKSNWAIYPLNEHQIKYAANDAHSALRVELEMEKQHEQL</sequence>
<protein>
    <submittedName>
        <fullName evidence="2">Ribonuclease D</fullName>
    </submittedName>
</protein>
<dbReference type="GO" id="GO:0003676">
    <property type="term" value="F:nucleic acid binding"/>
    <property type="evidence" value="ECO:0007669"/>
    <property type="project" value="InterPro"/>
</dbReference>
<dbReference type="CDD" id="cd06141">
    <property type="entry name" value="WRN_exo"/>
    <property type="match status" value="1"/>
</dbReference>
<name>W9V578_9GAMM</name>
<dbReference type="STRING" id="1229521.D791_01732"/>
<dbReference type="SMART" id="SM00474">
    <property type="entry name" value="35EXOc"/>
    <property type="match status" value="1"/>
</dbReference>
<dbReference type="OrthoDB" id="9793333at2"/>
<dbReference type="GO" id="GO:0008408">
    <property type="term" value="F:3'-5' exonuclease activity"/>
    <property type="evidence" value="ECO:0007669"/>
    <property type="project" value="InterPro"/>
</dbReference>
<gene>
    <name evidence="2" type="ORF">D791_01732</name>
</gene>
<accession>W9V578</accession>
<dbReference type="InterPro" id="IPR002562">
    <property type="entry name" value="3'-5'_exonuclease_dom"/>
</dbReference>
<feature type="domain" description="3'-5' exonuclease" evidence="1">
    <location>
        <begin position="23"/>
        <end position="195"/>
    </location>
</feature>
<dbReference type="EMBL" id="AONB01000007">
    <property type="protein sequence ID" value="EXJ11277.1"/>
    <property type="molecule type" value="Genomic_DNA"/>
</dbReference>
<dbReference type="InterPro" id="IPR036397">
    <property type="entry name" value="RNaseH_sf"/>
</dbReference>
<keyword evidence="3" id="KW-1185">Reference proteome</keyword>
<dbReference type="InterPro" id="IPR012337">
    <property type="entry name" value="RNaseH-like_sf"/>
</dbReference>
<proteinExistence type="predicted"/>
<dbReference type="AlphaFoldDB" id="W9V578"/>
<dbReference type="SUPFAM" id="SSF53098">
    <property type="entry name" value="Ribonuclease H-like"/>
    <property type="match status" value="1"/>
</dbReference>
<dbReference type="InterPro" id="IPR052408">
    <property type="entry name" value="Exonuclease_MUT-7-like"/>
</dbReference>
<evidence type="ECO:0000313" key="3">
    <source>
        <dbReference type="Proteomes" id="UP000019464"/>
    </source>
</evidence>